<feature type="compositionally biased region" description="Polar residues" evidence="1">
    <location>
        <begin position="307"/>
        <end position="322"/>
    </location>
</feature>
<evidence type="ECO:0000256" key="1">
    <source>
        <dbReference type="SAM" id="MobiDB-lite"/>
    </source>
</evidence>
<dbReference type="InterPro" id="IPR057678">
    <property type="entry name" value="DUF7918"/>
</dbReference>
<feature type="compositionally biased region" description="Basic and acidic residues" evidence="1">
    <location>
        <begin position="323"/>
        <end position="342"/>
    </location>
</feature>
<feature type="domain" description="DUF7918" evidence="2">
    <location>
        <begin position="7"/>
        <end position="209"/>
    </location>
</feature>
<gene>
    <name evidence="3" type="ORF">CYLTODRAFT_445426</name>
</gene>
<accession>A0A0D7B4C4</accession>
<dbReference type="EMBL" id="KN880594">
    <property type="protein sequence ID" value="KIY65332.1"/>
    <property type="molecule type" value="Genomic_DNA"/>
</dbReference>
<dbReference type="OrthoDB" id="3364132at2759"/>
<keyword evidence="4" id="KW-1185">Reference proteome</keyword>
<feature type="region of interest" description="Disordered" evidence="1">
    <location>
        <begin position="1"/>
        <end position="26"/>
    </location>
</feature>
<dbReference type="PANTHER" id="PTHR36223">
    <property type="entry name" value="BETA-LACTAMASE-TYPE TRANSPEPTIDASE FOLD DOMAIN CONTAINING PROTEIN"/>
    <property type="match status" value="1"/>
</dbReference>
<proteinExistence type="predicted"/>
<dbReference type="AlphaFoldDB" id="A0A0D7B4C4"/>
<dbReference type="Pfam" id="PF25534">
    <property type="entry name" value="DUF7918"/>
    <property type="match status" value="1"/>
</dbReference>
<feature type="region of interest" description="Disordered" evidence="1">
    <location>
        <begin position="225"/>
        <end position="259"/>
    </location>
</feature>
<evidence type="ECO:0000259" key="2">
    <source>
        <dbReference type="Pfam" id="PF25534"/>
    </source>
</evidence>
<feature type="compositionally biased region" description="Acidic residues" evidence="1">
    <location>
        <begin position="245"/>
        <end position="259"/>
    </location>
</feature>
<dbReference type="STRING" id="1314674.A0A0D7B4C4"/>
<dbReference type="PANTHER" id="PTHR36223:SF1">
    <property type="entry name" value="TRANSCRIPTION ELONGATION FACTOR EAF N-TERMINAL DOMAIN-CONTAINING PROTEIN"/>
    <property type="match status" value="1"/>
</dbReference>
<protein>
    <recommendedName>
        <fullName evidence="2">DUF7918 domain-containing protein</fullName>
    </recommendedName>
</protein>
<feature type="region of interest" description="Disordered" evidence="1">
    <location>
        <begin position="282"/>
        <end position="342"/>
    </location>
</feature>
<name>A0A0D7B4C4_9AGAR</name>
<feature type="compositionally biased region" description="Basic residues" evidence="1">
    <location>
        <begin position="282"/>
        <end position="293"/>
    </location>
</feature>
<organism evidence="3 4">
    <name type="scientific">Cylindrobasidium torrendii FP15055 ss-10</name>
    <dbReference type="NCBI Taxonomy" id="1314674"/>
    <lineage>
        <taxon>Eukaryota</taxon>
        <taxon>Fungi</taxon>
        <taxon>Dikarya</taxon>
        <taxon>Basidiomycota</taxon>
        <taxon>Agaricomycotina</taxon>
        <taxon>Agaricomycetes</taxon>
        <taxon>Agaricomycetidae</taxon>
        <taxon>Agaricales</taxon>
        <taxon>Marasmiineae</taxon>
        <taxon>Physalacriaceae</taxon>
        <taxon>Cylindrobasidium</taxon>
    </lineage>
</organism>
<evidence type="ECO:0000313" key="4">
    <source>
        <dbReference type="Proteomes" id="UP000054007"/>
    </source>
</evidence>
<dbReference type="Proteomes" id="UP000054007">
    <property type="component" value="Unassembled WGS sequence"/>
</dbReference>
<evidence type="ECO:0000313" key="3">
    <source>
        <dbReference type="EMBL" id="KIY65332.1"/>
    </source>
</evidence>
<reference evidence="3 4" key="1">
    <citation type="journal article" date="2015" name="Fungal Genet. Biol.">
        <title>Evolution of novel wood decay mechanisms in Agaricales revealed by the genome sequences of Fistulina hepatica and Cylindrobasidium torrendii.</title>
        <authorList>
            <person name="Floudas D."/>
            <person name="Held B.W."/>
            <person name="Riley R."/>
            <person name="Nagy L.G."/>
            <person name="Koehler G."/>
            <person name="Ransdell A.S."/>
            <person name="Younus H."/>
            <person name="Chow J."/>
            <person name="Chiniquy J."/>
            <person name="Lipzen A."/>
            <person name="Tritt A."/>
            <person name="Sun H."/>
            <person name="Haridas S."/>
            <person name="LaButti K."/>
            <person name="Ohm R.A."/>
            <person name="Kues U."/>
            <person name="Blanchette R.A."/>
            <person name="Grigoriev I.V."/>
            <person name="Minto R.E."/>
            <person name="Hibbett D.S."/>
        </authorList>
    </citation>
    <scope>NUCLEOTIDE SEQUENCE [LARGE SCALE GENOMIC DNA]</scope>
    <source>
        <strain evidence="3 4">FP15055 ss-10</strain>
    </source>
</reference>
<sequence>MVNHDSGVSASVLVDGAPMPEHTPTYDSDTKTITCWIASEPGKEFKISLTRHTREHATAAYFHVDGAFVRGRMGKANRPILSGPAPDDLVCEGVITGERAERALVFSSVVLSDDDSLLNNTVSPEMGEIRVEYWRVEEVGPGDFIAADFRTVGSVHERKKPVSHVADLGDVRTIEHAPFTSVEKIERLLTIVFRYRPLEFLHANDIVPRPTSQKRKLGEDIIEILDTDDERDPSPPPSVQAETEKGDEDEEDEDEDDELSEIAKLEADLKVARLEAQLAELKRKKSKRPRVAKVKTEDDLGARTTPRRNTQVSTPPRTSSQHDSPKTTRTQSEEKTRADMRVKKEASSTYLVEVNARRERISPMPTDGVCNDGLGYHTPVIVGCQRTEYCSGLLWVNCDCFGTNKWFDQKAQRFIVQAYTIQGWRRISGLDLVFLFG</sequence>